<gene>
    <name evidence="1" type="ORF">DCAF_LOCUS22720</name>
</gene>
<organism evidence="1 2">
    <name type="scientific">Dovyalis caffra</name>
    <dbReference type="NCBI Taxonomy" id="77055"/>
    <lineage>
        <taxon>Eukaryota</taxon>
        <taxon>Viridiplantae</taxon>
        <taxon>Streptophyta</taxon>
        <taxon>Embryophyta</taxon>
        <taxon>Tracheophyta</taxon>
        <taxon>Spermatophyta</taxon>
        <taxon>Magnoliopsida</taxon>
        <taxon>eudicotyledons</taxon>
        <taxon>Gunneridae</taxon>
        <taxon>Pentapetalae</taxon>
        <taxon>rosids</taxon>
        <taxon>fabids</taxon>
        <taxon>Malpighiales</taxon>
        <taxon>Salicaceae</taxon>
        <taxon>Flacourtieae</taxon>
        <taxon>Dovyalis</taxon>
    </lineage>
</organism>
<proteinExistence type="predicted"/>
<reference evidence="1 2" key="1">
    <citation type="submission" date="2024-01" db="EMBL/GenBank/DDBJ databases">
        <authorList>
            <person name="Waweru B."/>
        </authorList>
    </citation>
    <scope>NUCLEOTIDE SEQUENCE [LARGE SCALE GENOMIC DNA]</scope>
</reference>
<name>A0AAV1SGU7_9ROSI</name>
<evidence type="ECO:0000313" key="2">
    <source>
        <dbReference type="Proteomes" id="UP001314170"/>
    </source>
</evidence>
<dbReference type="Proteomes" id="UP001314170">
    <property type="component" value="Unassembled WGS sequence"/>
</dbReference>
<keyword evidence="2" id="KW-1185">Reference proteome</keyword>
<comment type="caution">
    <text evidence="1">The sequence shown here is derived from an EMBL/GenBank/DDBJ whole genome shotgun (WGS) entry which is preliminary data.</text>
</comment>
<accession>A0AAV1SGU7</accession>
<feature type="non-terminal residue" evidence="1">
    <location>
        <position position="1"/>
    </location>
</feature>
<evidence type="ECO:0000313" key="1">
    <source>
        <dbReference type="EMBL" id="CAK7349997.1"/>
    </source>
</evidence>
<dbReference type="AlphaFoldDB" id="A0AAV1SGU7"/>
<sequence length="52" mass="5512">CNQSSSRLVSAFQSQVFGHLRNVDWASLSLVLICQHKNVKGCSAAPGGPKGK</sequence>
<dbReference type="EMBL" id="CAWUPB010001178">
    <property type="protein sequence ID" value="CAK7349997.1"/>
    <property type="molecule type" value="Genomic_DNA"/>
</dbReference>
<protein>
    <submittedName>
        <fullName evidence="1">Uncharacterized protein</fullName>
    </submittedName>
</protein>